<feature type="transmembrane region" description="Helical" evidence="5">
    <location>
        <begin position="206"/>
        <end position="222"/>
    </location>
</feature>
<dbReference type="InterPro" id="IPR011990">
    <property type="entry name" value="TPR-like_helical_dom_sf"/>
</dbReference>
<feature type="transmembrane region" description="Helical" evidence="5">
    <location>
        <begin position="227"/>
        <end position="245"/>
    </location>
</feature>
<dbReference type="AlphaFoldDB" id="A0A919XLG1"/>
<evidence type="ECO:0000256" key="4">
    <source>
        <dbReference type="ARBA" id="ARBA00023136"/>
    </source>
</evidence>
<dbReference type="Gene3D" id="1.25.40.10">
    <property type="entry name" value="Tetratricopeptide repeat domain"/>
    <property type="match status" value="1"/>
</dbReference>
<feature type="transmembrane region" description="Helical" evidence="5">
    <location>
        <begin position="507"/>
        <end position="530"/>
    </location>
</feature>
<evidence type="ECO:0000256" key="3">
    <source>
        <dbReference type="ARBA" id="ARBA00022989"/>
    </source>
</evidence>
<organism evidence="7 8">
    <name type="scientific">Paenibacillus antibioticophila</name>
    <dbReference type="NCBI Taxonomy" id="1274374"/>
    <lineage>
        <taxon>Bacteria</taxon>
        <taxon>Bacillati</taxon>
        <taxon>Bacillota</taxon>
        <taxon>Bacilli</taxon>
        <taxon>Bacillales</taxon>
        <taxon>Paenibacillaceae</taxon>
        <taxon>Paenibacillus</taxon>
    </lineage>
</organism>
<dbReference type="GO" id="GO:0016020">
    <property type="term" value="C:membrane"/>
    <property type="evidence" value="ECO:0007669"/>
    <property type="project" value="UniProtKB-SubCell"/>
</dbReference>
<feature type="transmembrane region" description="Helical" evidence="5">
    <location>
        <begin position="451"/>
        <end position="471"/>
    </location>
</feature>
<feature type="transmembrane region" description="Helical" evidence="5">
    <location>
        <begin position="144"/>
        <end position="162"/>
    </location>
</feature>
<evidence type="ECO:0000256" key="1">
    <source>
        <dbReference type="ARBA" id="ARBA00004141"/>
    </source>
</evidence>
<dbReference type="PANTHER" id="PTHR37422">
    <property type="entry name" value="TEICHURONIC ACID BIOSYNTHESIS PROTEIN TUAE"/>
    <property type="match status" value="1"/>
</dbReference>
<feature type="transmembrane region" description="Helical" evidence="5">
    <location>
        <begin position="58"/>
        <end position="75"/>
    </location>
</feature>
<feature type="transmembrane region" description="Helical" evidence="5">
    <location>
        <begin position="251"/>
        <end position="267"/>
    </location>
</feature>
<evidence type="ECO:0000313" key="7">
    <source>
        <dbReference type="EMBL" id="GIO35162.1"/>
    </source>
</evidence>
<evidence type="ECO:0000256" key="2">
    <source>
        <dbReference type="ARBA" id="ARBA00022692"/>
    </source>
</evidence>
<sequence>MPRSVYEKKRGTSRNPMPRSSRMPWLLLIVLIVFLVWAPFQAGLFNGLVPNFEGPIYWSAFIGGILALAWVWAYFKNFRLENQRDWTAVWVLLIPVTYCLALISAASHYFAMNAVLIQCLYAIIFVIGLYVLQNKRANTIVESTVITVSYIVVLFGLFNWLGQGRTVSALVGWFTKTVIGGQYNQAVWIDANGPRLASVFQYPNTYAAYLMAFLFVAVFAITRSTKWYVQVIHAFMLVPIILSILLTLSRGGLVFLPVVFILLLLFLKPAKQILWIIYVLISGLATLAIAKPVTELGQQFHLGEINNPAKGWGYVLAASIIVALLAWVIQRYVSPWLDRITERWASKKLAGLWLPVVTVLASIVLVALLLGTNLKHVLPGNIGDRLENINFQQHSVLERFTFYKDAVKVIKDYPILGAGGGAWASIYEKYQNNPYTSRQAHSFAMQYLVEVGLLGFIVLFAGIGFIFYKYIRGYFKSGEAQRNSYFVYFIIVLSILIHSLMDFNMSYVFIGVLVFLGLGGMSAAMDAQPVKRLSLKGSTARVLYSGVIVISSLLLIFTSIRYVQANNALQKGQELMATSSNFQEIQTPFAQALNKRKNHPTAVLNYNVLLRSAYEQTQEEAFYTQNLSLLTSALKQEPFDKNLYAQLASLYKSKGEYAKAYDVLKDNASRYAYDQNWYEQLIVESYELGYQSLGSGAVEEKEKYFFSGLQAFDHVVQGVEHLKTLPEGQFQGNPFAVTLDMALHAGKMQYMMGDPAKAAAIFRQGLPQDFSDPNNREIARWYLAALQVSGGNDQAVYDQLIQADPGEKASIDQIAQLTF</sequence>
<keyword evidence="3 5" id="KW-1133">Transmembrane helix</keyword>
<feature type="transmembrane region" description="Helical" evidence="5">
    <location>
        <begin position="542"/>
        <end position="563"/>
    </location>
</feature>
<feature type="transmembrane region" description="Helical" evidence="5">
    <location>
        <begin position="87"/>
        <end position="109"/>
    </location>
</feature>
<keyword evidence="4 5" id="KW-0472">Membrane</keyword>
<feature type="transmembrane region" description="Helical" evidence="5">
    <location>
        <begin position="350"/>
        <end position="370"/>
    </location>
</feature>
<comment type="subcellular location">
    <subcellularLocation>
        <location evidence="1">Membrane</location>
        <topology evidence="1">Multi-pass membrane protein</topology>
    </subcellularLocation>
</comment>
<feature type="transmembrane region" description="Helical" evidence="5">
    <location>
        <begin position="274"/>
        <end position="291"/>
    </location>
</feature>
<evidence type="ECO:0000313" key="8">
    <source>
        <dbReference type="Proteomes" id="UP000681162"/>
    </source>
</evidence>
<dbReference type="PANTHER" id="PTHR37422:SF13">
    <property type="entry name" value="LIPOPOLYSACCHARIDE BIOSYNTHESIS PROTEIN PA4999-RELATED"/>
    <property type="match status" value="1"/>
</dbReference>
<dbReference type="InterPro" id="IPR007016">
    <property type="entry name" value="O-antigen_ligase-rel_domated"/>
</dbReference>
<dbReference type="RefSeq" id="WP_374705916.1">
    <property type="nucleotide sequence ID" value="NZ_BORR01000001.1"/>
</dbReference>
<dbReference type="Pfam" id="PF04932">
    <property type="entry name" value="Wzy_C"/>
    <property type="match status" value="1"/>
</dbReference>
<comment type="caution">
    <text evidence="7">The sequence shown here is derived from an EMBL/GenBank/DDBJ whole genome shotgun (WGS) entry which is preliminary data.</text>
</comment>
<evidence type="ECO:0000256" key="5">
    <source>
        <dbReference type="SAM" id="Phobius"/>
    </source>
</evidence>
<proteinExistence type="predicted"/>
<feature type="transmembrane region" description="Helical" evidence="5">
    <location>
        <begin position="115"/>
        <end position="132"/>
    </location>
</feature>
<keyword evidence="8" id="KW-1185">Reference proteome</keyword>
<keyword evidence="2 5" id="KW-0812">Transmembrane</keyword>
<feature type="domain" description="O-antigen ligase-related" evidence="6">
    <location>
        <begin position="317"/>
        <end position="460"/>
    </location>
</feature>
<name>A0A919XLG1_9BACL</name>
<gene>
    <name evidence="7" type="ORF">J41TS12_00230</name>
</gene>
<dbReference type="InterPro" id="IPR051533">
    <property type="entry name" value="WaaL-like"/>
</dbReference>
<dbReference type="EMBL" id="BORR01000001">
    <property type="protein sequence ID" value="GIO35162.1"/>
    <property type="molecule type" value="Genomic_DNA"/>
</dbReference>
<protein>
    <recommendedName>
        <fullName evidence="6">O-antigen ligase-related domain-containing protein</fullName>
    </recommendedName>
</protein>
<feature type="transmembrane region" description="Helical" evidence="5">
    <location>
        <begin position="483"/>
        <end position="501"/>
    </location>
</feature>
<dbReference type="Proteomes" id="UP000681162">
    <property type="component" value="Unassembled WGS sequence"/>
</dbReference>
<evidence type="ECO:0000259" key="6">
    <source>
        <dbReference type="Pfam" id="PF04932"/>
    </source>
</evidence>
<reference evidence="7 8" key="1">
    <citation type="submission" date="2021-03" db="EMBL/GenBank/DDBJ databases">
        <title>Antimicrobial resistance genes in bacteria isolated from Japanese honey, and their potential for conferring macrolide and lincosamide resistance in the American foulbrood pathogen Paenibacillus larvae.</title>
        <authorList>
            <person name="Okamoto M."/>
            <person name="Kumagai M."/>
            <person name="Kanamori H."/>
            <person name="Takamatsu D."/>
        </authorList>
    </citation>
    <scope>NUCLEOTIDE SEQUENCE [LARGE SCALE GENOMIC DNA]</scope>
    <source>
        <strain evidence="7 8">J41TS12</strain>
    </source>
</reference>
<accession>A0A919XLG1</accession>
<feature type="transmembrane region" description="Helical" evidence="5">
    <location>
        <begin position="311"/>
        <end position="329"/>
    </location>
</feature>